<dbReference type="Proteomes" id="UP001054902">
    <property type="component" value="Unassembled WGS sequence"/>
</dbReference>
<dbReference type="AlphaFoldDB" id="A0AAD3CXC3"/>
<proteinExistence type="predicted"/>
<reference evidence="1 2" key="1">
    <citation type="journal article" date="2021" name="Sci. Rep.">
        <title>The genome of the diatom Chaetoceros tenuissimus carries an ancient integrated fragment of an extant virus.</title>
        <authorList>
            <person name="Hongo Y."/>
            <person name="Kimura K."/>
            <person name="Takaki Y."/>
            <person name="Yoshida Y."/>
            <person name="Baba S."/>
            <person name="Kobayashi G."/>
            <person name="Nagasaki K."/>
            <person name="Hano T."/>
            <person name="Tomaru Y."/>
        </authorList>
    </citation>
    <scope>NUCLEOTIDE SEQUENCE [LARGE SCALE GENOMIC DNA]</scope>
    <source>
        <strain evidence="1 2">NIES-3715</strain>
    </source>
</reference>
<name>A0AAD3CXC3_9STRA</name>
<accession>A0AAD3CXC3</accession>
<organism evidence="1 2">
    <name type="scientific">Chaetoceros tenuissimus</name>
    <dbReference type="NCBI Taxonomy" id="426638"/>
    <lineage>
        <taxon>Eukaryota</taxon>
        <taxon>Sar</taxon>
        <taxon>Stramenopiles</taxon>
        <taxon>Ochrophyta</taxon>
        <taxon>Bacillariophyta</taxon>
        <taxon>Coscinodiscophyceae</taxon>
        <taxon>Chaetocerotophycidae</taxon>
        <taxon>Chaetocerotales</taxon>
        <taxon>Chaetocerotaceae</taxon>
        <taxon>Chaetoceros</taxon>
    </lineage>
</organism>
<comment type="caution">
    <text evidence="1">The sequence shown here is derived from an EMBL/GenBank/DDBJ whole genome shotgun (WGS) entry which is preliminary data.</text>
</comment>
<gene>
    <name evidence="1" type="ORF">CTEN210_09151</name>
</gene>
<evidence type="ECO:0000313" key="2">
    <source>
        <dbReference type="Proteomes" id="UP001054902"/>
    </source>
</evidence>
<protein>
    <submittedName>
        <fullName evidence="1">Uncharacterized protein</fullName>
    </submittedName>
</protein>
<sequence>MSIPQEQTTFTSIVDRLLESYDFDFLKEEFEKNEIGMSVPFNECKRHYIEYLLAMIAANSFRGIDKTLKLSPPLHVDVLWHSHILETSRYRDFEKLVLEAYRQSGRESNLQHLDHSVVDNKVGREERLERTKVFYRTLGFVFVCEKKVRTFPNNFADI</sequence>
<dbReference type="EMBL" id="BLLK01000045">
    <property type="protein sequence ID" value="GFH52675.1"/>
    <property type="molecule type" value="Genomic_DNA"/>
</dbReference>
<evidence type="ECO:0000313" key="1">
    <source>
        <dbReference type="EMBL" id="GFH52675.1"/>
    </source>
</evidence>
<keyword evidence="2" id="KW-1185">Reference proteome</keyword>